<evidence type="ECO:0000313" key="3">
    <source>
        <dbReference type="Proteomes" id="UP000246352"/>
    </source>
</evidence>
<protein>
    <submittedName>
        <fullName evidence="2">Lipopolysaccharide export system protein LptC</fullName>
    </submittedName>
</protein>
<keyword evidence="3" id="KW-1185">Reference proteome</keyword>
<dbReference type="Proteomes" id="UP000246352">
    <property type="component" value="Unassembled WGS sequence"/>
</dbReference>
<name>A0A317PJW0_9HYPH</name>
<comment type="caution">
    <text evidence="2">The sequence shown here is derived from an EMBL/GenBank/DDBJ whole genome shotgun (WGS) entry which is preliminary data.</text>
</comment>
<evidence type="ECO:0000313" key="2">
    <source>
        <dbReference type="EMBL" id="PWW00078.1"/>
    </source>
</evidence>
<keyword evidence="1" id="KW-1133">Transmembrane helix</keyword>
<dbReference type="InterPro" id="IPR010664">
    <property type="entry name" value="LipoPS_assembly_LptC-rel"/>
</dbReference>
<proteinExistence type="predicted"/>
<dbReference type="AlphaFoldDB" id="A0A317PJW0"/>
<accession>A0A317PJW0</accession>
<keyword evidence="1" id="KW-0472">Membrane</keyword>
<gene>
    <name evidence="2" type="ORF">DFR52_103280</name>
</gene>
<keyword evidence="1" id="KW-0812">Transmembrane</keyword>
<reference evidence="2 3" key="1">
    <citation type="submission" date="2018-05" db="EMBL/GenBank/DDBJ databases">
        <title>Genomic Encyclopedia of Type Strains, Phase IV (KMG-IV): sequencing the most valuable type-strain genomes for metagenomic binning, comparative biology and taxonomic classification.</title>
        <authorList>
            <person name="Goeker M."/>
        </authorList>
    </citation>
    <scope>NUCLEOTIDE SEQUENCE [LARGE SCALE GENOMIC DNA]</scope>
    <source>
        <strain evidence="2 3">DSM 16791</strain>
    </source>
</reference>
<dbReference type="EMBL" id="QGTR01000003">
    <property type="protein sequence ID" value="PWW00078.1"/>
    <property type="molecule type" value="Genomic_DNA"/>
</dbReference>
<sequence>MSVQPEMAAAYPHGRSHVEYARALSHSRRVRILKYLLPVLSVIVIVGFAGVSWIGTVLPEGIAIQSTAIEDGKIVMRNPVMTGQNNSEQPYSLKASRAVQDLATPDLIVLEDIVADMPVSDSVSATLTAPRGSYDRAAERMAFTEPFRIETSSGMSAELQTAEVDIAAGSMVSNSPVSVTSPEASIVAQSMRMQDKGRSVVFETGVRMTITPNAVRAAAEAPTNDSGTAAQ</sequence>
<organism evidence="2 3">
    <name type="scientific">Hoeflea marina</name>
    <dbReference type="NCBI Taxonomy" id="274592"/>
    <lineage>
        <taxon>Bacteria</taxon>
        <taxon>Pseudomonadati</taxon>
        <taxon>Pseudomonadota</taxon>
        <taxon>Alphaproteobacteria</taxon>
        <taxon>Hyphomicrobiales</taxon>
        <taxon>Rhizobiaceae</taxon>
        <taxon>Hoeflea</taxon>
    </lineage>
</organism>
<feature type="transmembrane region" description="Helical" evidence="1">
    <location>
        <begin position="35"/>
        <end position="55"/>
    </location>
</feature>
<dbReference type="Pfam" id="PF06835">
    <property type="entry name" value="LptC"/>
    <property type="match status" value="1"/>
</dbReference>
<evidence type="ECO:0000256" key="1">
    <source>
        <dbReference type="SAM" id="Phobius"/>
    </source>
</evidence>